<keyword evidence="1" id="KW-1133">Transmembrane helix</keyword>
<keyword evidence="1" id="KW-0472">Membrane</keyword>
<evidence type="ECO:0000313" key="4">
    <source>
        <dbReference type="Proteomes" id="UP000448575"/>
    </source>
</evidence>
<keyword evidence="4" id="KW-1185">Reference proteome</keyword>
<feature type="transmembrane region" description="Helical" evidence="1">
    <location>
        <begin position="76"/>
        <end position="96"/>
    </location>
</feature>
<organism evidence="3 4">
    <name type="scientific">Pseudoduganella guangdongensis</name>
    <dbReference type="NCBI Taxonomy" id="2692179"/>
    <lineage>
        <taxon>Bacteria</taxon>
        <taxon>Pseudomonadati</taxon>
        <taxon>Pseudomonadota</taxon>
        <taxon>Betaproteobacteria</taxon>
        <taxon>Burkholderiales</taxon>
        <taxon>Oxalobacteraceae</taxon>
        <taxon>Telluria group</taxon>
        <taxon>Pseudoduganella</taxon>
    </lineage>
</organism>
<accession>A0A6N9HEM3</accession>
<keyword evidence="1" id="KW-0812">Transmembrane</keyword>
<gene>
    <name evidence="3" type="ORF">GTP41_05720</name>
</gene>
<feature type="transmembrane region" description="Helical" evidence="1">
    <location>
        <begin position="20"/>
        <end position="38"/>
    </location>
</feature>
<dbReference type="EMBL" id="WWCJ01000003">
    <property type="protein sequence ID" value="MYN01592.1"/>
    <property type="molecule type" value="Genomic_DNA"/>
</dbReference>
<evidence type="ECO:0000256" key="1">
    <source>
        <dbReference type="SAM" id="Phobius"/>
    </source>
</evidence>
<sequence>MQKFLTLLFLSDAYARLRFWGALFLFTLNCIIGSIPGARAEAAQYASGLVLHSFGYSVLAFLLFTGCQGQAPQRALKAVFGVAILGAIDEFVQSFFPYRHGSVDDWLVDMAAAIIAATLMWALWSLRKRPAA</sequence>
<dbReference type="Proteomes" id="UP000448575">
    <property type="component" value="Unassembled WGS sequence"/>
</dbReference>
<dbReference type="InterPro" id="IPR006976">
    <property type="entry name" value="VanZ-like"/>
</dbReference>
<proteinExistence type="predicted"/>
<dbReference type="NCBIfam" id="NF037970">
    <property type="entry name" value="vanZ_1"/>
    <property type="match status" value="1"/>
</dbReference>
<dbReference type="AlphaFoldDB" id="A0A6N9HEM3"/>
<comment type="caution">
    <text evidence="3">The sequence shown here is derived from an EMBL/GenBank/DDBJ whole genome shotgun (WGS) entry which is preliminary data.</text>
</comment>
<reference evidence="3 4" key="1">
    <citation type="submission" date="2019-12" db="EMBL/GenBank/DDBJ databases">
        <title>Novel species isolated from a subtropical stream in China.</title>
        <authorList>
            <person name="Lu H."/>
        </authorList>
    </citation>
    <scope>NUCLEOTIDE SEQUENCE [LARGE SCALE GENOMIC DNA]</scope>
    <source>
        <strain evidence="3 4">DS3</strain>
    </source>
</reference>
<protein>
    <recommendedName>
        <fullName evidence="2">VanZ-like domain-containing protein</fullName>
    </recommendedName>
</protein>
<evidence type="ECO:0000259" key="2">
    <source>
        <dbReference type="Pfam" id="PF04892"/>
    </source>
</evidence>
<dbReference type="RefSeq" id="WP_161024601.1">
    <property type="nucleotide sequence ID" value="NZ_WWCJ01000003.1"/>
</dbReference>
<feature type="transmembrane region" description="Helical" evidence="1">
    <location>
        <begin position="108"/>
        <end position="126"/>
    </location>
</feature>
<dbReference type="Pfam" id="PF04892">
    <property type="entry name" value="VanZ"/>
    <property type="match status" value="1"/>
</dbReference>
<feature type="transmembrane region" description="Helical" evidence="1">
    <location>
        <begin position="44"/>
        <end position="64"/>
    </location>
</feature>
<evidence type="ECO:0000313" key="3">
    <source>
        <dbReference type="EMBL" id="MYN01592.1"/>
    </source>
</evidence>
<feature type="domain" description="VanZ-like" evidence="2">
    <location>
        <begin position="59"/>
        <end position="122"/>
    </location>
</feature>
<name>A0A6N9HEM3_9BURK</name>